<keyword evidence="4" id="KW-1185">Reference proteome</keyword>
<keyword evidence="1" id="KW-0238">DNA-binding</keyword>
<protein>
    <submittedName>
        <fullName evidence="3">Helix-turn-helix transcriptional regulator</fullName>
    </submittedName>
</protein>
<dbReference type="RefSeq" id="WP_274149920.1">
    <property type="nucleotide sequence ID" value="NZ_CP117811.1"/>
</dbReference>
<gene>
    <name evidence="3" type="ORF">PQO03_09675</name>
</gene>
<evidence type="ECO:0000256" key="1">
    <source>
        <dbReference type="ARBA" id="ARBA00023125"/>
    </source>
</evidence>
<dbReference type="PROSITE" id="PS50943">
    <property type="entry name" value="HTH_CROC1"/>
    <property type="match status" value="1"/>
</dbReference>
<dbReference type="PANTHER" id="PTHR46797:SF1">
    <property type="entry name" value="METHYLPHOSPHONATE SYNTHASE"/>
    <property type="match status" value="1"/>
</dbReference>
<dbReference type="SMART" id="SM00530">
    <property type="entry name" value="HTH_XRE"/>
    <property type="match status" value="1"/>
</dbReference>
<feature type="domain" description="HTH cro/C1-type" evidence="2">
    <location>
        <begin position="29"/>
        <end position="83"/>
    </location>
</feature>
<dbReference type="PANTHER" id="PTHR46797">
    <property type="entry name" value="HTH-TYPE TRANSCRIPTIONAL REGULATOR"/>
    <property type="match status" value="1"/>
</dbReference>
<dbReference type="Pfam" id="PF01381">
    <property type="entry name" value="HTH_3"/>
    <property type="match status" value="1"/>
</dbReference>
<reference evidence="3 4" key="1">
    <citation type="submission" date="2023-02" db="EMBL/GenBank/DDBJ databases">
        <title>Genome sequence of Lentisphaera profundi SAORIC-696.</title>
        <authorList>
            <person name="Kim e."/>
            <person name="Cho J.-C."/>
            <person name="Choi A."/>
            <person name="Kang I."/>
        </authorList>
    </citation>
    <scope>NUCLEOTIDE SEQUENCE [LARGE SCALE GENOMIC DNA]</scope>
    <source>
        <strain evidence="3 4">SAORIC-696</strain>
    </source>
</reference>
<proteinExistence type="predicted"/>
<organism evidence="3 4">
    <name type="scientific">Lentisphaera profundi</name>
    <dbReference type="NCBI Taxonomy" id="1658616"/>
    <lineage>
        <taxon>Bacteria</taxon>
        <taxon>Pseudomonadati</taxon>
        <taxon>Lentisphaerota</taxon>
        <taxon>Lentisphaeria</taxon>
        <taxon>Lentisphaerales</taxon>
        <taxon>Lentisphaeraceae</taxon>
        <taxon>Lentisphaera</taxon>
    </lineage>
</organism>
<dbReference type="InterPro" id="IPR001387">
    <property type="entry name" value="Cro/C1-type_HTH"/>
</dbReference>
<dbReference type="CDD" id="cd00093">
    <property type="entry name" value="HTH_XRE"/>
    <property type="match status" value="1"/>
</dbReference>
<dbReference type="EMBL" id="CP117811">
    <property type="protein sequence ID" value="WDE95982.1"/>
    <property type="molecule type" value="Genomic_DNA"/>
</dbReference>
<sequence>MNLAKDRKAIIQQLEEDLLNNQCEIGEAIKTMRKSIGLNQNEFAKLFGLTVNSLSLLENDKSNPTLKTLNKIGSKFGFKINFVAK</sequence>
<dbReference type="Gene3D" id="1.10.260.40">
    <property type="entry name" value="lambda repressor-like DNA-binding domains"/>
    <property type="match status" value="1"/>
</dbReference>
<dbReference type="SUPFAM" id="SSF47413">
    <property type="entry name" value="lambda repressor-like DNA-binding domains"/>
    <property type="match status" value="1"/>
</dbReference>
<evidence type="ECO:0000259" key="2">
    <source>
        <dbReference type="PROSITE" id="PS50943"/>
    </source>
</evidence>
<evidence type="ECO:0000313" key="4">
    <source>
        <dbReference type="Proteomes" id="UP001214250"/>
    </source>
</evidence>
<evidence type="ECO:0000313" key="3">
    <source>
        <dbReference type="EMBL" id="WDE95982.1"/>
    </source>
</evidence>
<dbReference type="Proteomes" id="UP001214250">
    <property type="component" value="Chromosome 1"/>
</dbReference>
<dbReference type="InterPro" id="IPR010982">
    <property type="entry name" value="Lambda_DNA-bd_dom_sf"/>
</dbReference>
<accession>A0ABY7VSY9</accession>
<dbReference type="InterPro" id="IPR050807">
    <property type="entry name" value="TransReg_Diox_bact_type"/>
</dbReference>
<name>A0ABY7VSY9_9BACT</name>